<dbReference type="OrthoDB" id="446368at2759"/>
<keyword evidence="2" id="KW-0813">Transport</keyword>
<name>W7TDQ6_9STRA</name>
<feature type="transmembrane region" description="Helical" evidence="7">
    <location>
        <begin position="294"/>
        <end position="313"/>
    </location>
</feature>
<keyword evidence="10" id="KW-1185">Reference proteome</keyword>
<evidence type="ECO:0000256" key="1">
    <source>
        <dbReference type="ARBA" id="ARBA00004141"/>
    </source>
</evidence>
<evidence type="ECO:0000313" key="10">
    <source>
        <dbReference type="Proteomes" id="UP000019335"/>
    </source>
</evidence>
<feature type="transmembrane region" description="Helical" evidence="7">
    <location>
        <begin position="81"/>
        <end position="103"/>
    </location>
</feature>
<evidence type="ECO:0000259" key="8">
    <source>
        <dbReference type="PROSITE" id="PS50850"/>
    </source>
</evidence>
<dbReference type="InterPro" id="IPR036259">
    <property type="entry name" value="MFS_trans_sf"/>
</dbReference>
<dbReference type="InterPro" id="IPR011701">
    <property type="entry name" value="MFS"/>
</dbReference>
<accession>W7TDQ6</accession>
<feature type="transmembrane region" description="Helical" evidence="7">
    <location>
        <begin position="115"/>
        <end position="136"/>
    </location>
</feature>
<evidence type="ECO:0000256" key="4">
    <source>
        <dbReference type="ARBA" id="ARBA00022989"/>
    </source>
</evidence>
<dbReference type="GO" id="GO:0022857">
    <property type="term" value="F:transmembrane transporter activity"/>
    <property type="evidence" value="ECO:0007669"/>
    <property type="project" value="InterPro"/>
</dbReference>
<dbReference type="InterPro" id="IPR020846">
    <property type="entry name" value="MFS_dom"/>
</dbReference>
<proteinExistence type="predicted"/>
<feature type="transmembrane region" description="Helical" evidence="7">
    <location>
        <begin position="45"/>
        <end position="69"/>
    </location>
</feature>
<dbReference type="InterPro" id="IPR050930">
    <property type="entry name" value="MFS_Vesicular_Transporter"/>
</dbReference>
<gene>
    <name evidence="9" type="ORF">Naga_100412g1</name>
</gene>
<feature type="transmembrane region" description="Helical" evidence="7">
    <location>
        <begin position="142"/>
        <end position="161"/>
    </location>
</feature>
<dbReference type="Proteomes" id="UP000019335">
    <property type="component" value="Unassembled WGS sequence"/>
</dbReference>
<sequence length="342" mass="36847">MALFKADISEDQLISHRKHPPQLPPTPATTSVLQASPKPPFHSFWALRAFLCCSITWSAVMTGCLGPFFPLYMKENFQATTTLVGFIFSVTSLVQFLTCPLVAHISHRITRLGSLRLAILILIGGGFIFGLSHHAAGFLAGRLLQGMGNGVLEVAGLSLLMRHSPDIRRDIGLLEGSSALGFLFGPLLGGLIFHWWGIRTLFLLLTAPFLLFLSLLLLCPHWIVPRTSSFRIPPPSSTHASPAYPTGAGCREDEASDLPPPRLTPASFLPGMPDDQGGARAYLHALFQALGQNFLLPVYIVTVLLVSGALGFFDTALAEHLGGCEGKEGGREGGRECSRVLG</sequence>
<keyword evidence="3 7" id="KW-0812">Transmembrane</keyword>
<keyword evidence="5 7" id="KW-0472">Membrane</keyword>
<comment type="caution">
    <text evidence="9">The sequence shown here is derived from an EMBL/GenBank/DDBJ whole genome shotgun (WGS) entry which is preliminary data.</text>
</comment>
<evidence type="ECO:0000256" key="7">
    <source>
        <dbReference type="SAM" id="Phobius"/>
    </source>
</evidence>
<dbReference type="Gene3D" id="1.20.1250.20">
    <property type="entry name" value="MFS general substrate transporter like domains"/>
    <property type="match status" value="1"/>
</dbReference>
<keyword evidence="4 7" id="KW-1133">Transmembrane helix</keyword>
<evidence type="ECO:0000256" key="6">
    <source>
        <dbReference type="SAM" id="MobiDB-lite"/>
    </source>
</evidence>
<dbReference type="AlphaFoldDB" id="W7TDQ6"/>
<dbReference type="Pfam" id="PF07690">
    <property type="entry name" value="MFS_1"/>
    <property type="match status" value="1"/>
</dbReference>
<evidence type="ECO:0000313" key="9">
    <source>
        <dbReference type="EMBL" id="EWM21678.1"/>
    </source>
</evidence>
<evidence type="ECO:0000256" key="3">
    <source>
        <dbReference type="ARBA" id="ARBA00022692"/>
    </source>
</evidence>
<dbReference type="EMBL" id="AZIL01002423">
    <property type="protein sequence ID" value="EWM21678.1"/>
    <property type="molecule type" value="Genomic_DNA"/>
</dbReference>
<feature type="transmembrane region" description="Helical" evidence="7">
    <location>
        <begin position="202"/>
        <end position="224"/>
    </location>
</feature>
<dbReference type="PANTHER" id="PTHR23506:SF26">
    <property type="entry name" value="MFS-TYPE TRANSPORTER SLC18B1"/>
    <property type="match status" value="1"/>
</dbReference>
<feature type="region of interest" description="Disordered" evidence="6">
    <location>
        <begin position="234"/>
        <end position="256"/>
    </location>
</feature>
<evidence type="ECO:0000256" key="2">
    <source>
        <dbReference type="ARBA" id="ARBA00022448"/>
    </source>
</evidence>
<evidence type="ECO:0000256" key="5">
    <source>
        <dbReference type="ARBA" id="ARBA00023136"/>
    </source>
</evidence>
<dbReference type="GO" id="GO:0016020">
    <property type="term" value="C:membrane"/>
    <property type="evidence" value="ECO:0007669"/>
    <property type="project" value="UniProtKB-SubCell"/>
</dbReference>
<comment type="subcellular location">
    <subcellularLocation>
        <location evidence="1">Membrane</location>
        <topology evidence="1">Multi-pass membrane protein</topology>
    </subcellularLocation>
</comment>
<organism evidence="9 10">
    <name type="scientific">Nannochloropsis gaditana</name>
    <dbReference type="NCBI Taxonomy" id="72520"/>
    <lineage>
        <taxon>Eukaryota</taxon>
        <taxon>Sar</taxon>
        <taxon>Stramenopiles</taxon>
        <taxon>Ochrophyta</taxon>
        <taxon>Eustigmatophyceae</taxon>
        <taxon>Eustigmatales</taxon>
        <taxon>Monodopsidaceae</taxon>
        <taxon>Nannochloropsis</taxon>
    </lineage>
</organism>
<dbReference type="SUPFAM" id="SSF103473">
    <property type="entry name" value="MFS general substrate transporter"/>
    <property type="match status" value="1"/>
</dbReference>
<feature type="domain" description="Major facilitator superfamily (MFS) profile" evidence="8">
    <location>
        <begin position="47"/>
        <end position="342"/>
    </location>
</feature>
<protein>
    <submittedName>
        <fullName evidence="9">Major facilitator superfamily domain protein</fullName>
    </submittedName>
</protein>
<dbReference type="PROSITE" id="PS50850">
    <property type="entry name" value="MFS"/>
    <property type="match status" value="1"/>
</dbReference>
<feature type="transmembrane region" description="Helical" evidence="7">
    <location>
        <begin position="173"/>
        <end position="196"/>
    </location>
</feature>
<dbReference type="PANTHER" id="PTHR23506">
    <property type="entry name" value="GH10249P"/>
    <property type="match status" value="1"/>
</dbReference>
<reference evidence="9 10" key="1">
    <citation type="journal article" date="2014" name="Mol. Plant">
        <title>Chromosome Scale Genome Assembly and Transcriptome Profiling of Nannochloropsis gaditana in Nitrogen Depletion.</title>
        <authorList>
            <person name="Corteggiani Carpinelli E."/>
            <person name="Telatin A."/>
            <person name="Vitulo N."/>
            <person name="Forcato C."/>
            <person name="D'Angelo M."/>
            <person name="Schiavon R."/>
            <person name="Vezzi A."/>
            <person name="Giacometti G.M."/>
            <person name="Morosinotto T."/>
            <person name="Valle G."/>
        </authorList>
    </citation>
    <scope>NUCLEOTIDE SEQUENCE [LARGE SCALE GENOMIC DNA]</scope>
    <source>
        <strain evidence="9 10">B-31</strain>
    </source>
</reference>